<evidence type="ECO:0000313" key="2">
    <source>
        <dbReference type="EMBL" id="KAF2608339.1"/>
    </source>
</evidence>
<dbReference type="Proteomes" id="UP000712281">
    <property type="component" value="Unassembled WGS sequence"/>
</dbReference>
<dbReference type="EMBL" id="QGKW02000276">
    <property type="protein sequence ID" value="KAF2608339.1"/>
    <property type="molecule type" value="Genomic_DNA"/>
</dbReference>
<dbReference type="AlphaFoldDB" id="A0A8S9LR19"/>
<gene>
    <name evidence="2" type="ORF">F2Q68_00043950</name>
</gene>
<proteinExistence type="predicted"/>
<comment type="caution">
    <text evidence="2">The sequence shown here is derived from an EMBL/GenBank/DDBJ whole genome shotgun (WGS) entry which is preliminary data.</text>
</comment>
<name>A0A8S9LR19_BRACR</name>
<protein>
    <recommendedName>
        <fullName evidence="4">Response regulatory domain-containing protein</fullName>
    </recommendedName>
</protein>
<evidence type="ECO:0008006" key="4">
    <source>
        <dbReference type="Google" id="ProtNLM"/>
    </source>
</evidence>
<accession>A0A8S9LR19</accession>
<evidence type="ECO:0000256" key="1">
    <source>
        <dbReference type="SAM" id="MobiDB-lite"/>
    </source>
</evidence>
<organism evidence="2 3">
    <name type="scientific">Brassica cretica</name>
    <name type="common">Mustard</name>
    <dbReference type="NCBI Taxonomy" id="69181"/>
    <lineage>
        <taxon>Eukaryota</taxon>
        <taxon>Viridiplantae</taxon>
        <taxon>Streptophyta</taxon>
        <taxon>Embryophyta</taxon>
        <taxon>Tracheophyta</taxon>
        <taxon>Spermatophyta</taxon>
        <taxon>Magnoliopsida</taxon>
        <taxon>eudicotyledons</taxon>
        <taxon>Gunneridae</taxon>
        <taxon>Pentapetalae</taxon>
        <taxon>rosids</taxon>
        <taxon>malvids</taxon>
        <taxon>Brassicales</taxon>
        <taxon>Brassicaceae</taxon>
        <taxon>Brassiceae</taxon>
        <taxon>Brassica</taxon>
    </lineage>
</organism>
<reference evidence="2" key="1">
    <citation type="submission" date="2019-12" db="EMBL/GenBank/DDBJ databases">
        <title>Genome sequencing and annotation of Brassica cretica.</title>
        <authorList>
            <person name="Studholme D.J."/>
            <person name="Sarris P.F."/>
        </authorList>
    </citation>
    <scope>NUCLEOTIDE SEQUENCE</scope>
    <source>
        <strain evidence="2">PFS-001/15</strain>
        <tissue evidence="2">Leaf</tissue>
    </source>
</reference>
<evidence type="ECO:0000313" key="3">
    <source>
        <dbReference type="Proteomes" id="UP000712281"/>
    </source>
</evidence>
<feature type="region of interest" description="Disordered" evidence="1">
    <location>
        <begin position="1"/>
        <end position="39"/>
    </location>
</feature>
<sequence>MSSTEVSNAVLVEVGPGEDTKPSDISEVTEVSEEPQDVDMKRRHALSKLQFPVKMKVLAVDDDQTCLRILETLLHHCHYHGLLSLSLSLSLSYQTLSLRLELKMK</sequence>